<proteinExistence type="predicted"/>
<keyword evidence="2" id="KW-1185">Reference proteome</keyword>
<evidence type="ECO:0000313" key="2">
    <source>
        <dbReference type="Proteomes" id="UP000569732"/>
    </source>
</evidence>
<gene>
    <name evidence="1" type="ORF">H0A36_24045</name>
</gene>
<evidence type="ECO:0008006" key="3">
    <source>
        <dbReference type="Google" id="ProtNLM"/>
    </source>
</evidence>
<accession>A0A853IMS3</accession>
<sequence>MLLPRESLFACAKESYIVGYGEFFPFMYTGKNSEAVGLDIQLVKTVFEQAGCTVHLRED</sequence>
<dbReference type="SUPFAM" id="SSF53850">
    <property type="entry name" value="Periplasmic binding protein-like II"/>
    <property type="match status" value="1"/>
</dbReference>
<dbReference type="AlphaFoldDB" id="A0A853IMS3"/>
<reference evidence="1 2" key="1">
    <citation type="submission" date="2020-07" db="EMBL/GenBank/DDBJ databases">
        <title>Endozoicomonas sp. nov., isolated from sediment.</title>
        <authorList>
            <person name="Gu T."/>
        </authorList>
    </citation>
    <scope>NUCLEOTIDE SEQUENCE [LARGE SCALE GENOMIC DNA]</scope>
    <source>
        <strain evidence="1 2">SM1973</strain>
    </source>
</reference>
<organism evidence="1 2">
    <name type="scientific">Spartinivicinus marinus</name>
    <dbReference type="NCBI Taxonomy" id="2994442"/>
    <lineage>
        <taxon>Bacteria</taxon>
        <taxon>Pseudomonadati</taxon>
        <taxon>Pseudomonadota</taxon>
        <taxon>Gammaproteobacteria</taxon>
        <taxon>Oceanospirillales</taxon>
        <taxon>Zooshikellaceae</taxon>
        <taxon>Spartinivicinus</taxon>
    </lineage>
</organism>
<protein>
    <recommendedName>
        <fullName evidence="3">Solute-binding protein family 3/N-terminal domain-containing protein</fullName>
    </recommendedName>
</protein>
<evidence type="ECO:0000313" key="1">
    <source>
        <dbReference type="EMBL" id="NYZ69096.1"/>
    </source>
</evidence>
<dbReference type="Proteomes" id="UP000569732">
    <property type="component" value="Unassembled WGS sequence"/>
</dbReference>
<comment type="caution">
    <text evidence="1">The sequence shown here is derived from an EMBL/GenBank/DDBJ whole genome shotgun (WGS) entry which is preliminary data.</text>
</comment>
<dbReference type="EMBL" id="JACCKB010000060">
    <property type="protein sequence ID" value="NYZ69096.1"/>
    <property type="molecule type" value="Genomic_DNA"/>
</dbReference>
<dbReference type="RefSeq" id="WP_180571095.1">
    <property type="nucleotide sequence ID" value="NZ_JACCKB010000060.1"/>
</dbReference>
<name>A0A853IMS3_9GAMM</name>